<organism evidence="1 2">
    <name type="scientific">Cordylochernes scorpioides</name>
    <dbReference type="NCBI Taxonomy" id="51811"/>
    <lineage>
        <taxon>Eukaryota</taxon>
        <taxon>Metazoa</taxon>
        <taxon>Ecdysozoa</taxon>
        <taxon>Arthropoda</taxon>
        <taxon>Chelicerata</taxon>
        <taxon>Arachnida</taxon>
        <taxon>Pseudoscorpiones</taxon>
        <taxon>Cheliferoidea</taxon>
        <taxon>Chernetidae</taxon>
        <taxon>Cordylochernes</taxon>
    </lineage>
</organism>
<sequence>MLEGMWLTVKTVSDANDSHRSLQEVSGKTSIDYLGYKISSGTCTPHVRNIYVINAIKLPTKIAPAWTDRGQRSAWAETTERHVTFFFWSVGRIPLLEAEGKVEFPCQTERRLKAILQAASCGRKDVKLSCKQCLVEGKTSSYPASSVLWKERRKLSCKQRLVDGENALEYPSSSNLRAEKTLRQPTSRDNWTSHKTSQAKPSLRRCCHEVLCKQTLDTPLCHLFLSPFPSLRLL</sequence>
<accession>A0ABY6KQD4</accession>
<proteinExistence type="predicted"/>
<reference evidence="1 2" key="1">
    <citation type="submission" date="2022-01" db="EMBL/GenBank/DDBJ databases">
        <title>A chromosomal length assembly of Cordylochernes scorpioides.</title>
        <authorList>
            <person name="Zeh D."/>
            <person name="Zeh J."/>
        </authorList>
    </citation>
    <scope>NUCLEOTIDE SEQUENCE [LARGE SCALE GENOMIC DNA]</scope>
    <source>
        <strain evidence="1">IN4F17</strain>
        <tissue evidence="1">Whole Body</tissue>
    </source>
</reference>
<dbReference type="EMBL" id="CP092870">
    <property type="protein sequence ID" value="UYV71058.1"/>
    <property type="molecule type" value="Genomic_DNA"/>
</dbReference>
<keyword evidence="2" id="KW-1185">Reference proteome</keyword>
<gene>
    <name evidence="1" type="ORF">LAZ67_8001563</name>
</gene>
<dbReference type="Proteomes" id="UP001235939">
    <property type="component" value="Chromosome 08"/>
</dbReference>
<name>A0ABY6KQD4_9ARAC</name>
<evidence type="ECO:0000313" key="2">
    <source>
        <dbReference type="Proteomes" id="UP001235939"/>
    </source>
</evidence>
<protein>
    <submittedName>
        <fullName evidence="1">Uncharacterized protein</fullName>
    </submittedName>
</protein>
<evidence type="ECO:0000313" key="1">
    <source>
        <dbReference type="EMBL" id="UYV71058.1"/>
    </source>
</evidence>